<reference evidence="2" key="1">
    <citation type="submission" date="2016-12" db="EMBL/GenBank/DDBJ databases">
        <title>Comparative genomics of four Isosphaeraceae planctomycetes: a common pool of plasmids and glycoside hydrolase genes.</title>
        <authorList>
            <person name="Ivanova A."/>
        </authorList>
    </citation>
    <scope>NUCLEOTIDE SEQUENCE [LARGE SCALE GENOMIC DNA]</scope>
    <source>
        <strain evidence="2">PX4</strain>
    </source>
</reference>
<dbReference type="STRING" id="1387353.BSF38_01944"/>
<accession>A0A1U7CNF7</accession>
<dbReference type="Pfam" id="PF04860">
    <property type="entry name" value="Phage_portal"/>
    <property type="match status" value="1"/>
</dbReference>
<sequence length="417" mass="45024">MPIFDRIKGAAASFAKRASAPLAPASWGFTGSLLQTFSRTLQGTNTTGVRVDARAALSLPAAFAAVNVVATDLASLPLHLVQVMDDGSERKAKEHRAYSTFMRSPDGGGTTPMRFRQAILSHCLLYGNGYAEIVQAVDGSRTYLYLLDPETTLPNVGTDGLIQYRVNGKLVDRERILHIAGLGFNGLEGYGIPRVAAQAFGLGLAAEQWGGSFLGKGAGNSGFIKTPNELSPEAASELLDAFNSRNAGSGNAGRVGILPPGYDFESTSVNPAEAQLTDLRKFQVLEMARLFRVPPHKLGDYSNASYSSIEASNLEYVQTTLLPWAEQAEQAYALRLLTEEEQAAGYQFKHDFRAYLRADAMGRANMYKTLFSTGSMSPNEIRAAEGMGPREDGDQYYVMLNMGSNNDPNANPTEPPK</sequence>
<dbReference type="InterPro" id="IPR006427">
    <property type="entry name" value="Portal_HK97"/>
</dbReference>
<name>A0A1U7CNF7_9BACT</name>
<evidence type="ECO:0008006" key="3">
    <source>
        <dbReference type="Google" id="ProtNLM"/>
    </source>
</evidence>
<dbReference type="OrthoDB" id="9765386at2"/>
<dbReference type="NCBIfam" id="TIGR01537">
    <property type="entry name" value="portal_HK97"/>
    <property type="match status" value="1"/>
</dbReference>
<organism evidence="1 2">
    <name type="scientific">Paludisphaera borealis</name>
    <dbReference type="NCBI Taxonomy" id="1387353"/>
    <lineage>
        <taxon>Bacteria</taxon>
        <taxon>Pseudomonadati</taxon>
        <taxon>Planctomycetota</taxon>
        <taxon>Planctomycetia</taxon>
        <taxon>Isosphaerales</taxon>
        <taxon>Isosphaeraceae</taxon>
        <taxon>Paludisphaera</taxon>
    </lineage>
</organism>
<protein>
    <recommendedName>
        <fullName evidence="3">Phage portal protein</fullName>
    </recommendedName>
</protein>
<dbReference type="AlphaFoldDB" id="A0A1U7CNF7"/>
<dbReference type="RefSeq" id="WP_076345142.1">
    <property type="nucleotide sequence ID" value="NZ_CP019082.1"/>
</dbReference>
<gene>
    <name evidence="1" type="ORF">BSF38_01944</name>
</gene>
<dbReference type="InterPro" id="IPR006944">
    <property type="entry name" value="Phage/GTA_portal"/>
</dbReference>
<dbReference type="EMBL" id="CP019082">
    <property type="protein sequence ID" value="APW60474.1"/>
    <property type="molecule type" value="Genomic_DNA"/>
</dbReference>
<keyword evidence="2" id="KW-1185">Reference proteome</keyword>
<dbReference type="Proteomes" id="UP000186309">
    <property type="component" value="Chromosome"/>
</dbReference>
<dbReference type="KEGG" id="pbor:BSF38_01944"/>
<evidence type="ECO:0000313" key="2">
    <source>
        <dbReference type="Proteomes" id="UP000186309"/>
    </source>
</evidence>
<proteinExistence type="predicted"/>
<evidence type="ECO:0000313" key="1">
    <source>
        <dbReference type="EMBL" id="APW60474.1"/>
    </source>
</evidence>